<dbReference type="RefSeq" id="WP_280659761.1">
    <property type="nucleotide sequence ID" value="NZ_CP120373.1"/>
</dbReference>
<gene>
    <name evidence="1" type="ORF">PZN02_000170</name>
</gene>
<dbReference type="EMBL" id="CP120373">
    <property type="protein sequence ID" value="WEX87742.1"/>
    <property type="molecule type" value="Genomic_DNA"/>
</dbReference>
<dbReference type="Proteomes" id="UP001229355">
    <property type="component" value="Chromosome 1"/>
</dbReference>
<name>A0ABY8DBS3_9HYPH</name>
<evidence type="ECO:0000313" key="1">
    <source>
        <dbReference type="EMBL" id="WEX87742.1"/>
    </source>
</evidence>
<reference evidence="1 2" key="1">
    <citation type="submission" date="2023-03" db="EMBL/GenBank/DDBJ databases">
        <authorList>
            <person name="Kaur S."/>
            <person name="Espinosa-Saiz D."/>
            <person name="Velazquez E."/>
            <person name="Menendez E."/>
            <person name="diCenzo G.C."/>
        </authorList>
    </citation>
    <scope>NUCLEOTIDE SEQUENCE [LARGE SCALE GENOMIC DNA]</scope>
    <source>
        <strain evidence="1 2">LMG 24692</strain>
    </source>
</reference>
<sequence length="89" mass="9929">MAVKVFPLVRPQMRHRSGIKKDSPMLKIFSILKRTGLASDSSTDAPVDWLRDPLQHPDLARMDERALADLPFPGWPSPRAAASGPCDHR</sequence>
<proteinExistence type="predicted"/>
<organism evidence="1 2">
    <name type="scientific">Sinorhizobium garamanticum</name>
    <dbReference type="NCBI Taxonomy" id="680247"/>
    <lineage>
        <taxon>Bacteria</taxon>
        <taxon>Pseudomonadati</taxon>
        <taxon>Pseudomonadota</taxon>
        <taxon>Alphaproteobacteria</taxon>
        <taxon>Hyphomicrobiales</taxon>
        <taxon>Rhizobiaceae</taxon>
        <taxon>Sinorhizobium/Ensifer group</taxon>
        <taxon>Sinorhizobium</taxon>
    </lineage>
</organism>
<evidence type="ECO:0000313" key="2">
    <source>
        <dbReference type="Proteomes" id="UP001229355"/>
    </source>
</evidence>
<accession>A0ABY8DBS3</accession>
<protein>
    <submittedName>
        <fullName evidence="1">Uncharacterized protein</fullName>
    </submittedName>
</protein>
<keyword evidence="2" id="KW-1185">Reference proteome</keyword>